<gene>
    <name evidence="3" type="ORF">B0A55_00236</name>
</gene>
<evidence type="ECO:0000259" key="1">
    <source>
        <dbReference type="Pfam" id="PF13409"/>
    </source>
</evidence>
<dbReference type="Pfam" id="PF13409">
    <property type="entry name" value="GST_N_2"/>
    <property type="match status" value="1"/>
</dbReference>
<dbReference type="Pfam" id="PF22041">
    <property type="entry name" value="GST_C_7"/>
    <property type="match status" value="1"/>
</dbReference>
<dbReference type="InterPro" id="IPR004045">
    <property type="entry name" value="Glutathione_S-Trfase_N"/>
</dbReference>
<name>A0A4U0Y893_9PEZI</name>
<dbReference type="EMBL" id="NAJQ01000001">
    <property type="protein sequence ID" value="TKA83965.1"/>
    <property type="molecule type" value="Genomic_DNA"/>
</dbReference>
<dbReference type="STRING" id="329884.A0A4U0Y893"/>
<dbReference type="AlphaFoldDB" id="A0A4U0Y893"/>
<accession>A0A4U0Y893</accession>
<dbReference type="Gene3D" id="1.20.1050.10">
    <property type="match status" value="1"/>
</dbReference>
<reference evidence="3 4" key="1">
    <citation type="submission" date="2017-03" db="EMBL/GenBank/DDBJ databases">
        <title>Genomes of endolithic fungi from Antarctica.</title>
        <authorList>
            <person name="Coleine C."/>
            <person name="Masonjones S."/>
            <person name="Stajich J.E."/>
        </authorList>
    </citation>
    <scope>NUCLEOTIDE SEQUENCE [LARGE SCALE GENOMIC DNA]</scope>
    <source>
        <strain evidence="3 4">CCFEE 5184</strain>
    </source>
</reference>
<dbReference type="Gene3D" id="3.40.30.10">
    <property type="entry name" value="Glutaredoxin"/>
    <property type="match status" value="1"/>
</dbReference>
<evidence type="ECO:0000259" key="2">
    <source>
        <dbReference type="Pfam" id="PF22041"/>
    </source>
</evidence>
<keyword evidence="4" id="KW-1185">Reference proteome</keyword>
<proteinExistence type="predicted"/>
<sequence>MALNYKSLPYRTVWIEYPDLTPTLSSLGLPPNAPGTSNGALYSSPALRLPDGTYVMDSLRIAHALEKLQPEPSLYLDHDDDDDNENEGYVDRAQTAVLAVQKALMPIAAVRIPGKILRPASQEYFRSTRAKRFGMSLEDLAESDLAGENAWKAAEPGLEALRALLREHRGEGPYVMGTRVSFADFVIAGFWRFLQVLDEGGDLFGRGIGFDGVFMSHFEACKGWLERDD</sequence>
<organism evidence="3 4">
    <name type="scientific">Friedmanniomyces simplex</name>
    <dbReference type="NCBI Taxonomy" id="329884"/>
    <lineage>
        <taxon>Eukaryota</taxon>
        <taxon>Fungi</taxon>
        <taxon>Dikarya</taxon>
        <taxon>Ascomycota</taxon>
        <taxon>Pezizomycotina</taxon>
        <taxon>Dothideomycetes</taxon>
        <taxon>Dothideomycetidae</taxon>
        <taxon>Mycosphaerellales</taxon>
        <taxon>Teratosphaeriaceae</taxon>
        <taxon>Friedmanniomyces</taxon>
    </lineage>
</organism>
<evidence type="ECO:0000313" key="4">
    <source>
        <dbReference type="Proteomes" id="UP000309340"/>
    </source>
</evidence>
<feature type="domain" description="Glutathione S-transferase UstS-like C-terminal" evidence="2">
    <location>
        <begin position="100"/>
        <end position="197"/>
    </location>
</feature>
<dbReference type="InterPro" id="IPR054416">
    <property type="entry name" value="GST_UstS-like_C"/>
</dbReference>
<dbReference type="Proteomes" id="UP000309340">
    <property type="component" value="Unassembled WGS sequence"/>
</dbReference>
<feature type="domain" description="GST N-terminal" evidence="1">
    <location>
        <begin position="1"/>
        <end position="67"/>
    </location>
</feature>
<evidence type="ECO:0000313" key="3">
    <source>
        <dbReference type="EMBL" id="TKA83965.1"/>
    </source>
</evidence>
<dbReference type="InterPro" id="IPR036282">
    <property type="entry name" value="Glutathione-S-Trfase_C_sf"/>
</dbReference>
<dbReference type="OrthoDB" id="4951845at2759"/>
<protein>
    <submittedName>
        <fullName evidence="3">Uncharacterized protein</fullName>
    </submittedName>
</protein>
<comment type="caution">
    <text evidence="3">The sequence shown here is derived from an EMBL/GenBank/DDBJ whole genome shotgun (WGS) entry which is preliminary data.</text>
</comment>
<dbReference type="SUPFAM" id="SSF47616">
    <property type="entry name" value="GST C-terminal domain-like"/>
    <property type="match status" value="1"/>
</dbReference>